<dbReference type="KEGG" id="tem:JW646_11725"/>
<dbReference type="InterPro" id="IPR012851">
    <property type="entry name" value="Spore_coat_CotF-like"/>
</dbReference>
<keyword evidence="2" id="KW-1185">Reference proteome</keyword>
<sequence length="171" mass="20179">MANLTSKERFLLEGEKYQQQLVIDKYKDYALQSQDNTLKYLFSDLVKIEEKHLNIINEMLQGKVPQINKENIHPYYENNSINSNDYINIGNITLTSLDENHNYEEGDKIICFDALTTEELLHSTCSASSLEFEKTELENIFKYIIEEKSESLKYINNYMIKKGMYNNLIYF</sequence>
<name>A0AAX2ZAL5_9FIRM</name>
<reference evidence="1 2" key="1">
    <citation type="journal article" date="2023" name="Int. J. Syst. Evol. Microbiol.">
        <title>Terrisporobacter hibernicus sp. nov., isolated from bovine faeces in Northern Ireland.</title>
        <authorList>
            <person name="Mitchell M."/>
            <person name="Nguyen S.V."/>
            <person name="Connor M."/>
            <person name="Fairley D.J."/>
            <person name="Donoghue O."/>
            <person name="Marshall H."/>
            <person name="Koolman L."/>
            <person name="McMullan G."/>
            <person name="Schaffer K.E."/>
            <person name="McGrath J.W."/>
            <person name="Fanning S."/>
        </authorList>
    </citation>
    <scope>NUCLEOTIDE SEQUENCE [LARGE SCALE GENOMIC DNA]</scope>
    <source>
        <strain evidence="1 2">MCA3</strain>
    </source>
</reference>
<protein>
    <submittedName>
        <fullName evidence="1">Spore coat protein</fullName>
    </submittedName>
</protein>
<dbReference type="Pfam" id="PF07875">
    <property type="entry name" value="Coat_F"/>
    <property type="match status" value="1"/>
</dbReference>
<dbReference type="RefSeq" id="WP_148558286.1">
    <property type="nucleotide sequence ID" value="NZ_CP081135.1"/>
</dbReference>
<evidence type="ECO:0000313" key="1">
    <source>
        <dbReference type="EMBL" id="UEL46319.1"/>
    </source>
</evidence>
<dbReference type="EMBL" id="CP081135">
    <property type="protein sequence ID" value="UEL46319.1"/>
    <property type="molecule type" value="Genomic_DNA"/>
</dbReference>
<dbReference type="Proteomes" id="UP001198983">
    <property type="component" value="Chromosome"/>
</dbReference>
<accession>A0AAX2ZAL5</accession>
<dbReference type="AlphaFoldDB" id="A0AAX2ZAL5"/>
<evidence type="ECO:0000313" key="2">
    <source>
        <dbReference type="Proteomes" id="UP001198983"/>
    </source>
</evidence>
<keyword evidence="1" id="KW-0946">Virion</keyword>
<gene>
    <name evidence="1" type="ORF">JW646_11725</name>
</gene>
<proteinExistence type="predicted"/>
<organism evidence="1 2">
    <name type="scientific">Terrisporobacter hibernicus</name>
    <dbReference type="NCBI Taxonomy" id="2813371"/>
    <lineage>
        <taxon>Bacteria</taxon>
        <taxon>Bacillati</taxon>
        <taxon>Bacillota</taxon>
        <taxon>Clostridia</taxon>
        <taxon>Peptostreptococcales</taxon>
        <taxon>Peptostreptococcaceae</taxon>
        <taxon>Terrisporobacter</taxon>
    </lineage>
</organism>
<keyword evidence="1" id="KW-0167">Capsid protein</keyword>